<dbReference type="PANTHER" id="PTHR12526">
    <property type="entry name" value="GLYCOSYLTRANSFERASE"/>
    <property type="match status" value="1"/>
</dbReference>
<dbReference type="AlphaFoldDB" id="K0K1G6"/>
<name>K0K1G6_SACES</name>
<dbReference type="eggNOG" id="COG0438">
    <property type="taxonomic scope" value="Bacteria"/>
</dbReference>
<keyword evidence="5" id="KW-1185">Reference proteome</keyword>
<dbReference type="PANTHER" id="PTHR12526:SF510">
    <property type="entry name" value="D-INOSITOL 3-PHOSPHATE GLYCOSYLTRANSFERASE"/>
    <property type="match status" value="1"/>
</dbReference>
<gene>
    <name evidence="4" type="ordered locus">BN6_41250</name>
</gene>
<dbReference type="EMBL" id="HE804045">
    <property type="protein sequence ID" value="CCH31412.1"/>
    <property type="molecule type" value="Genomic_DNA"/>
</dbReference>
<evidence type="ECO:0000256" key="2">
    <source>
        <dbReference type="ARBA" id="ARBA00022679"/>
    </source>
</evidence>
<evidence type="ECO:0000313" key="5">
    <source>
        <dbReference type="Proteomes" id="UP000006281"/>
    </source>
</evidence>
<evidence type="ECO:0000256" key="1">
    <source>
        <dbReference type="ARBA" id="ARBA00022676"/>
    </source>
</evidence>
<dbReference type="PATRIC" id="fig|1179773.3.peg.4128"/>
<dbReference type="BioCyc" id="SESP1179773:BN6_RS19970-MONOMER"/>
<dbReference type="HOGENOM" id="CLU_009583_16_0_11"/>
<organism evidence="4 5">
    <name type="scientific">Saccharothrix espanaensis (strain ATCC 51144 / DSM 44229 / JCM 9112 / NBRC 15066 / NRRL 15764)</name>
    <dbReference type="NCBI Taxonomy" id="1179773"/>
    <lineage>
        <taxon>Bacteria</taxon>
        <taxon>Bacillati</taxon>
        <taxon>Actinomycetota</taxon>
        <taxon>Actinomycetes</taxon>
        <taxon>Pseudonocardiales</taxon>
        <taxon>Pseudonocardiaceae</taxon>
        <taxon>Saccharothrix</taxon>
    </lineage>
</organism>
<reference evidence="4 5" key="1">
    <citation type="journal article" date="2012" name="BMC Genomics">
        <title>Complete genome sequence of Saccharothrix espanaensis DSM 44229T and comparison to the other completely sequenced Pseudonocardiaceae.</title>
        <authorList>
            <person name="Strobel T."/>
            <person name="Al-Dilaimi A."/>
            <person name="Blom J."/>
            <person name="Gessner A."/>
            <person name="Kalinowski J."/>
            <person name="Luzhetska M."/>
            <person name="Puhler A."/>
            <person name="Szczepanowski R."/>
            <person name="Bechthold A."/>
            <person name="Ruckert C."/>
        </authorList>
    </citation>
    <scope>NUCLEOTIDE SEQUENCE [LARGE SCALE GENOMIC DNA]</scope>
    <source>
        <strain evidence="5">ATCC 51144 / DSM 44229 / JCM 9112 / NBRC 15066 / NRRL 15764</strain>
    </source>
</reference>
<dbReference type="Pfam" id="PF13692">
    <property type="entry name" value="Glyco_trans_1_4"/>
    <property type="match status" value="1"/>
</dbReference>
<dbReference type="STRING" id="1179773.BN6_41250"/>
<keyword evidence="1" id="KW-0328">Glycosyltransferase</keyword>
<dbReference type="SUPFAM" id="SSF53756">
    <property type="entry name" value="UDP-Glycosyltransferase/glycogen phosphorylase"/>
    <property type="match status" value="1"/>
</dbReference>
<dbReference type="CDD" id="cd03801">
    <property type="entry name" value="GT4_PimA-like"/>
    <property type="match status" value="1"/>
</dbReference>
<evidence type="ECO:0000313" key="4">
    <source>
        <dbReference type="EMBL" id="CCH31412.1"/>
    </source>
</evidence>
<keyword evidence="2 4" id="KW-0808">Transferase</keyword>
<dbReference type="RefSeq" id="WP_015101524.1">
    <property type="nucleotide sequence ID" value="NC_019673.1"/>
</dbReference>
<dbReference type="OrthoDB" id="9765330at2"/>
<dbReference type="KEGG" id="sesp:BN6_41250"/>
<dbReference type="Gene3D" id="3.40.50.2000">
    <property type="entry name" value="Glycogen Phosphorylase B"/>
    <property type="match status" value="2"/>
</dbReference>
<dbReference type="Proteomes" id="UP000006281">
    <property type="component" value="Chromosome"/>
</dbReference>
<sequence>MTGHFVVPDSRTPSGGNTYNRRAGGGLRPVVVAGAWPRPDDAARAALHRALAGLPDGAPVLLDGLVACGVPEVVTPHADRLRLAVLVHLPLAEETGLDPAVAAELDAAERACLRAVHAVVATGAAAGERLAAHHGLGRVHVVAPGVDPAPLAPGGDGVSSLLCVASITPRKGHDVLVEALARVADRPWTCVCAGPADPGHARSVRAAIARHGLAERIDLVGPLLGADLDAAYAAADLFVLPSRAETYGMAVAEALARGIPVLASAVPDALGDGGWLLPGDAASLADALRRWFDSARTRAGLRDAARARRRELSTWEETVLGLAAVLASLRT</sequence>
<dbReference type="GO" id="GO:0016757">
    <property type="term" value="F:glycosyltransferase activity"/>
    <property type="evidence" value="ECO:0007669"/>
    <property type="project" value="UniProtKB-KW"/>
</dbReference>
<feature type="region of interest" description="Disordered" evidence="3">
    <location>
        <begin position="1"/>
        <end position="22"/>
    </location>
</feature>
<proteinExistence type="predicted"/>
<accession>K0K1G6</accession>
<protein>
    <submittedName>
        <fullName evidence="4">Glycosyltransferase-like protein</fullName>
    </submittedName>
</protein>
<feature type="compositionally biased region" description="Polar residues" evidence="3">
    <location>
        <begin position="11"/>
        <end position="20"/>
    </location>
</feature>
<evidence type="ECO:0000256" key="3">
    <source>
        <dbReference type="SAM" id="MobiDB-lite"/>
    </source>
</evidence>